<dbReference type="PANTHER" id="PTHR34390:SF1">
    <property type="entry name" value="SUCCINATE TRANSPORTER SUBUNIT YJJB-RELATED"/>
    <property type="match status" value="1"/>
</dbReference>
<evidence type="ECO:0000256" key="4">
    <source>
        <dbReference type="ARBA" id="ARBA00022692"/>
    </source>
</evidence>
<comment type="subcellular location">
    <subcellularLocation>
        <location evidence="1">Cell membrane</location>
        <topology evidence="1">Multi-pass membrane protein</topology>
    </subcellularLocation>
</comment>
<evidence type="ECO:0000313" key="11">
    <source>
        <dbReference type="Proteomes" id="UP001153387"/>
    </source>
</evidence>
<comment type="caution">
    <text evidence="10">The sequence shown here is derived from an EMBL/GenBank/DDBJ whole genome shotgun (WGS) entry which is preliminary data.</text>
</comment>
<feature type="transmembrane region" description="Helical" evidence="8">
    <location>
        <begin position="118"/>
        <end position="140"/>
    </location>
</feature>
<sequence>MIADYLSQSIASFVGTACFGVIFQIPKRSLIQCGLTGMVGWLVYYGLDQGSAGPIAATWASAVLIGLIAHYQAIRFKVPVTVFSVSGIIPLVPGGMAYDAMLRVVQNDYMSAVELGAKAFMLSGAIAVGLVFSEVVNQLVKRVRAGMSRARG</sequence>
<keyword evidence="5 8" id="KW-1133">Transmembrane helix</keyword>
<dbReference type="EMBL" id="JAPDHZ010000006">
    <property type="protein sequence ID" value="MDG0794350.1"/>
    <property type="molecule type" value="Genomic_DNA"/>
</dbReference>
<dbReference type="AlphaFoldDB" id="A0A9X4KM04"/>
<dbReference type="Pfam" id="PF12821">
    <property type="entry name" value="ThrE_2"/>
    <property type="match status" value="1"/>
</dbReference>
<dbReference type="Proteomes" id="UP001153387">
    <property type="component" value="Unassembled WGS sequence"/>
</dbReference>
<dbReference type="PANTHER" id="PTHR34390">
    <property type="entry name" value="UPF0442 PROTEIN YJJB-RELATED"/>
    <property type="match status" value="1"/>
</dbReference>
<evidence type="ECO:0000256" key="1">
    <source>
        <dbReference type="ARBA" id="ARBA00004651"/>
    </source>
</evidence>
<dbReference type="RefSeq" id="WP_277568101.1">
    <property type="nucleotide sequence ID" value="NZ_JAPDHZ010000006.1"/>
</dbReference>
<feature type="transmembrane region" description="Helical" evidence="8">
    <location>
        <begin position="6"/>
        <end position="23"/>
    </location>
</feature>
<dbReference type="InterPro" id="IPR050539">
    <property type="entry name" value="ThrE_Dicarb/AminoAcid_Exp"/>
</dbReference>
<dbReference type="InterPro" id="IPR024528">
    <property type="entry name" value="ThrE_2"/>
</dbReference>
<accession>A0A9X4KM04</accession>
<evidence type="ECO:0000256" key="7">
    <source>
        <dbReference type="ARBA" id="ARBA00034125"/>
    </source>
</evidence>
<evidence type="ECO:0000259" key="9">
    <source>
        <dbReference type="Pfam" id="PF12821"/>
    </source>
</evidence>
<dbReference type="GO" id="GO:0015744">
    <property type="term" value="P:succinate transport"/>
    <property type="evidence" value="ECO:0007669"/>
    <property type="project" value="TreeGrafter"/>
</dbReference>
<evidence type="ECO:0000256" key="2">
    <source>
        <dbReference type="ARBA" id="ARBA00022475"/>
    </source>
</evidence>
<keyword evidence="2" id="KW-1003">Cell membrane</keyword>
<keyword evidence="11" id="KW-1185">Reference proteome</keyword>
<dbReference type="GO" id="GO:0005886">
    <property type="term" value="C:plasma membrane"/>
    <property type="evidence" value="ECO:0007669"/>
    <property type="project" value="UniProtKB-SubCell"/>
</dbReference>
<keyword evidence="3" id="KW-0997">Cell inner membrane</keyword>
<evidence type="ECO:0000256" key="3">
    <source>
        <dbReference type="ARBA" id="ARBA00022519"/>
    </source>
</evidence>
<protein>
    <submittedName>
        <fullName evidence="10">Threonine/serine exporter family protein</fullName>
    </submittedName>
</protein>
<keyword evidence="6 8" id="KW-0472">Membrane</keyword>
<feature type="transmembrane region" description="Helical" evidence="8">
    <location>
        <begin position="78"/>
        <end position="98"/>
    </location>
</feature>
<keyword evidence="4 8" id="KW-0812">Transmembrane</keyword>
<evidence type="ECO:0000256" key="8">
    <source>
        <dbReference type="SAM" id="Phobius"/>
    </source>
</evidence>
<evidence type="ECO:0000256" key="5">
    <source>
        <dbReference type="ARBA" id="ARBA00022989"/>
    </source>
</evidence>
<feature type="domain" description="Threonine/Serine exporter ThrE" evidence="9">
    <location>
        <begin position="8"/>
        <end position="136"/>
    </location>
</feature>
<evidence type="ECO:0000313" key="10">
    <source>
        <dbReference type="EMBL" id="MDG0794350.1"/>
    </source>
</evidence>
<gene>
    <name evidence="10" type="ORF">OMP38_28570</name>
</gene>
<proteinExistence type="inferred from homology"/>
<reference evidence="10 11" key="1">
    <citation type="submission" date="2022-10" db="EMBL/GenBank/DDBJ databases">
        <title>Comparative genomic analysis of Cohnella hashimotonis sp. nov., isolated from the International Space Station.</title>
        <authorList>
            <person name="Simpson A."/>
            <person name="Venkateswaran K."/>
        </authorList>
    </citation>
    <scope>NUCLEOTIDE SEQUENCE [LARGE SCALE GENOMIC DNA]</scope>
    <source>
        <strain evidence="10 11">DSM 18997</strain>
    </source>
</reference>
<organism evidence="10 11">
    <name type="scientific">Cohnella ginsengisoli</name>
    <dbReference type="NCBI Taxonomy" id="425004"/>
    <lineage>
        <taxon>Bacteria</taxon>
        <taxon>Bacillati</taxon>
        <taxon>Bacillota</taxon>
        <taxon>Bacilli</taxon>
        <taxon>Bacillales</taxon>
        <taxon>Paenibacillaceae</taxon>
        <taxon>Cohnella</taxon>
    </lineage>
</organism>
<comment type="similarity">
    <text evidence="7">Belongs to the ThrE exporter (TC 2.A.79) family.</text>
</comment>
<feature type="transmembrane region" description="Helical" evidence="8">
    <location>
        <begin position="53"/>
        <end position="71"/>
    </location>
</feature>
<name>A0A9X4KM04_9BACL</name>
<feature type="transmembrane region" description="Helical" evidence="8">
    <location>
        <begin position="30"/>
        <end position="47"/>
    </location>
</feature>
<evidence type="ECO:0000256" key="6">
    <source>
        <dbReference type="ARBA" id="ARBA00023136"/>
    </source>
</evidence>